<dbReference type="SUPFAM" id="SSF158472">
    <property type="entry name" value="HAMP domain-like"/>
    <property type="match status" value="1"/>
</dbReference>
<evidence type="ECO:0000259" key="17">
    <source>
        <dbReference type="PROSITE" id="PS51007"/>
    </source>
</evidence>
<evidence type="ECO:0000259" key="16">
    <source>
        <dbReference type="PROSITE" id="PS50885"/>
    </source>
</evidence>
<dbReference type="InterPro" id="IPR021796">
    <property type="entry name" value="Tll0287-like_dom"/>
</dbReference>
<feature type="domain" description="Histidine kinase" evidence="15">
    <location>
        <begin position="328"/>
        <end position="548"/>
    </location>
</feature>
<dbReference type="InterPro" id="IPR036097">
    <property type="entry name" value="HisK_dim/P_sf"/>
</dbReference>
<dbReference type="InterPro" id="IPR009056">
    <property type="entry name" value="Cyt_c-like_dom"/>
</dbReference>
<proteinExistence type="inferred from homology"/>
<evidence type="ECO:0000256" key="7">
    <source>
        <dbReference type="ARBA" id="ARBA00022723"/>
    </source>
</evidence>
<comment type="similarity">
    <text evidence="3">In the N-terminal section; belongs to the phytochrome family.</text>
</comment>
<dbReference type="PROSITE" id="PS50109">
    <property type="entry name" value="HIS_KIN"/>
    <property type="match status" value="1"/>
</dbReference>
<dbReference type="EC" id="2.7.13.3" evidence="4"/>
<evidence type="ECO:0000256" key="13">
    <source>
        <dbReference type="SAM" id="Coils"/>
    </source>
</evidence>
<protein>
    <recommendedName>
        <fullName evidence="11">Circadian input-output histidine kinase CikA</fullName>
        <ecNumber evidence="4">2.7.13.3</ecNumber>
    </recommendedName>
</protein>
<keyword evidence="7 12" id="KW-0479">Metal-binding</keyword>
<keyword evidence="14" id="KW-0472">Membrane</keyword>
<dbReference type="Pfam" id="PF00512">
    <property type="entry name" value="HisKA"/>
    <property type="match status" value="1"/>
</dbReference>
<dbReference type="eggNOG" id="COG2205">
    <property type="taxonomic scope" value="Bacteria"/>
</dbReference>
<keyword evidence="12" id="KW-0349">Heme</keyword>
<dbReference type="STRING" id="871963.Desdi_1008"/>
<dbReference type="CDD" id="cd16922">
    <property type="entry name" value="HATPase_EvgS-ArcB-TorS-like"/>
    <property type="match status" value="1"/>
</dbReference>
<comment type="catalytic activity">
    <reaction evidence="1">
        <text>ATP + protein L-histidine = ADP + protein N-phospho-L-histidine.</text>
        <dbReference type="EC" id="2.7.13.3"/>
    </reaction>
</comment>
<dbReference type="PANTHER" id="PTHR43711:SF31">
    <property type="entry name" value="HISTIDINE KINASE"/>
    <property type="match status" value="1"/>
</dbReference>
<dbReference type="InterPro" id="IPR005467">
    <property type="entry name" value="His_kinase_dom"/>
</dbReference>
<evidence type="ECO:0000313" key="18">
    <source>
        <dbReference type="EMBL" id="AGA68525.1"/>
    </source>
</evidence>
<dbReference type="InterPro" id="IPR004358">
    <property type="entry name" value="Sig_transdc_His_kin-like_C"/>
</dbReference>
<dbReference type="Proteomes" id="UP000010797">
    <property type="component" value="Chromosome"/>
</dbReference>
<dbReference type="Gene3D" id="6.10.340.10">
    <property type="match status" value="1"/>
</dbReference>
<dbReference type="InterPro" id="IPR003660">
    <property type="entry name" value="HAMP_dom"/>
</dbReference>
<dbReference type="SMART" id="SM00388">
    <property type="entry name" value="HisKA"/>
    <property type="match status" value="1"/>
</dbReference>
<dbReference type="Pfam" id="PF02518">
    <property type="entry name" value="HATPase_c"/>
    <property type="match status" value="1"/>
</dbReference>
<keyword evidence="13" id="KW-0175">Coiled coil</keyword>
<evidence type="ECO:0000259" key="15">
    <source>
        <dbReference type="PROSITE" id="PS50109"/>
    </source>
</evidence>
<dbReference type="SMART" id="SM00387">
    <property type="entry name" value="HATPase_c"/>
    <property type="match status" value="1"/>
</dbReference>
<dbReference type="GO" id="GO:0020037">
    <property type="term" value="F:heme binding"/>
    <property type="evidence" value="ECO:0007669"/>
    <property type="project" value="InterPro"/>
</dbReference>
<keyword evidence="14" id="KW-1133">Transmembrane helix</keyword>
<dbReference type="PRINTS" id="PR00344">
    <property type="entry name" value="BCTRLSENSOR"/>
</dbReference>
<dbReference type="GO" id="GO:0000155">
    <property type="term" value="F:phosphorelay sensor kinase activity"/>
    <property type="evidence" value="ECO:0007669"/>
    <property type="project" value="InterPro"/>
</dbReference>
<dbReference type="Pfam" id="PF11845">
    <property type="entry name" value="Tll0287-like"/>
    <property type="match status" value="1"/>
</dbReference>
<name>L0F688_DESDL</name>
<feature type="domain" description="HAMP" evidence="16">
    <location>
        <begin position="228"/>
        <end position="281"/>
    </location>
</feature>
<evidence type="ECO:0000256" key="4">
    <source>
        <dbReference type="ARBA" id="ARBA00012438"/>
    </source>
</evidence>
<sequence>MRDSLTYRFMMFTTFVVVFIMLINFAWDYHTQRDQAILEMHEKAQVITKQLIATREVIAKNQDRINYDSEGNFEFKHFNPAAVGMEIGDIFGELTNYSIKQTRIDYRDSRNTPDVFEYQGIQTFSQQPQLTEIWGEDVVEGKRVFRYMVPLQIKSECLTCHGEPRGVIDVSGHPKEGYQVGDLGGAISLVMPMELFLQGIKTDIYRQLAFSLLLIAVILVSMYLLVTRLVLRSLGEVKMATAQVGKGKFDIDLSQIKARGEIKGLAEHIQDMTNQLKDMYQNLESKVEKRTLQLGLANDVLRIKQEELEAANVKLSEINTYKSEILAIMSHELRTPLTSIMAFTDLLLQDIPPDWDQERQNLKYIKKNSENLLKLINNILDLAKIEAGRQELMLEYVDMADVLGAIDSVIAPLAKEKGINWKINLSPEVSLLRADPEKLRRAIENLVGNAIKFTPSGGSVEINVDNAPKQDWISIRVVDTGIGIPKEDQEAIFERFTQMDSSNSRKYGGTGLGLALAQELVMLHKGNIWVESELSKGSAFVVYLPKDPEKLPTEKLHKEEKE</sequence>
<keyword evidence="10" id="KW-0902">Two-component regulatory system</keyword>
<evidence type="ECO:0000256" key="11">
    <source>
        <dbReference type="ARBA" id="ARBA00074306"/>
    </source>
</evidence>
<dbReference type="PROSITE" id="PS50885">
    <property type="entry name" value="HAMP"/>
    <property type="match status" value="1"/>
</dbReference>
<dbReference type="eggNOG" id="COG3850">
    <property type="taxonomic scope" value="Bacteria"/>
</dbReference>
<keyword evidence="19" id="KW-1185">Reference proteome</keyword>
<evidence type="ECO:0000256" key="3">
    <source>
        <dbReference type="ARBA" id="ARBA00006402"/>
    </source>
</evidence>
<dbReference type="PROSITE" id="PS51007">
    <property type="entry name" value="CYTC"/>
    <property type="match status" value="1"/>
</dbReference>
<evidence type="ECO:0000256" key="5">
    <source>
        <dbReference type="ARBA" id="ARBA00022553"/>
    </source>
</evidence>
<dbReference type="OrthoDB" id="9780718at2"/>
<gene>
    <name evidence="18" type="ordered locus">Desdi_1008</name>
</gene>
<accession>L0F688</accession>
<evidence type="ECO:0000256" key="12">
    <source>
        <dbReference type="PROSITE-ProRule" id="PRU00433"/>
    </source>
</evidence>
<dbReference type="GO" id="GO:0009055">
    <property type="term" value="F:electron transfer activity"/>
    <property type="evidence" value="ECO:0007669"/>
    <property type="project" value="InterPro"/>
</dbReference>
<dbReference type="Gene3D" id="1.10.287.130">
    <property type="match status" value="1"/>
</dbReference>
<evidence type="ECO:0000313" key="19">
    <source>
        <dbReference type="Proteomes" id="UP000010797"/>
    </source>
</evidence>
<evidence type="ECO:0000256" key="1">
    <source>
        <dbReference type="ARBA" id="ARBA00000085"/>
    </source>
</evidence>
<evidence type="ECO:0000256" key="6">
    <source>
        <dbReference type="ARBA" id="ARBA00022679"/>
    </source>
</evidence>
<dbReference type="HOGENOM" id="CLU_000445_114_64_9"/>
<evidence type="ECO:0000256" key="10">
    <source>
        <dbReference type="ARBA" id="ARBA00023012"/>
    </source>
</evidence>
<evidence type="ECO:0000256" key="8">
    <source>
        <dbReference type="ARBA" id="ARBA00022777"/>
    </source>
</evidence>
<dbReference type="KEGG" id="ddl:Desdi_1008"/>
<dbReference type="SMART" id="SM00304">
    <property type="entry name" value="HAMP"/>
    <property type="match status" value="1"/>
</dbReference>
<dbReference type="RefSeq" id="WP_015261524.1">
    <property type="nucleotide sequence ID" value="NC_019903.1"/>
</dbReference>
<dbReference type="GO" id="GO:0016020">
    <property type="term" value="C:membrane"/>
    <property type="evidence" value="ECO:0007669"/>
    <property type="project" value="UniProtKB-SubCell"/>
</dbReference>
<comment type="subcellular location">
    <subcellularLocation>
        <location evidence="2">Membrane</location>
    </subcellularLocation>
</comment>
<keyword evidence="6" id="KW-0808">Transferase</keyword>
<dbReference type="InterPro" id="IPR036890">
    <property type="entry name" value="HATPase_C_sf"/>
</dbReference>
<organism evidence="18 19">
    <name type="scientific">Desulfitobacterium dichloroeliminans (strain LMG P-21439 / DCA1)</name>
    <dbReference type="NCBI Taxonomy" id="871963"/>
    <lineage>
        <taxon>Bacteria</taxon>
        <taxon>Bacillati</taxon>
        <taxon>Bacillota</taxon>
        <taxon>Clostridia</taxon>
        <taxon>Eubacteriales</taxon>
        <taxon>Desulfitobacteriaceae</taxon>
        <taxon>Desulfitobacterium</taxon>
    </lineage>
</organism>
<keyword evidence="9 12" id="KW-0408">Iron</keyword>
<feature type="coiled-coil region" evidence="13">
    <location>
        <begin position="262"/>
        <end position="289"/>
    </location>
</feature>
<dbReference type="EMBL" id="CP003344">
    <property type="protein sequence ID" value="AGA68525.1"/>
    <property type="molecule type" value="Genomic_DNA"/>
</dbReference>
<keyword evidence="8 18" id="KW-0418">Kinase</keyword>
<dbReference type="CDD" id="cd00082">
    <property type="entry name" value="HisKA"/>
    <property type="match status" value="1"/>
</dbReference>
<feature type="transmembrane region" description="Helical" evidence="14">
    <location>
        <begin position="208"/>
        <end position="231"/>
    </location>
</feature>
<feature type="domain" description="Cytochrome c" evidence="17">
    <location>
        <begin position="136"/>
        <end position="273"/>
    </location>
</feature>
<evidence type="ECO:0000256" key="2">
    <source>
        <dbReference type="ARBA" id="ARBA00004370"/>
    </source>
</evidence>
<reference evidence="19" key="1">
    <citation type="submission" date="2012-02" db="EMBL/GenBank/DDBJ databases">
        <title>Complete sequence of Desulfitobacterium dichloroeliminans LMG P-21439.</title>
        <authorList>
            <person name="Lucas S."/>
            <person name="Han J."/>
            <person name="Lapidus A."/>
            <person name="Cheng J.-F."/>
            <person name="Goodwin L."/>
            <person name="Pitluck S."/>
            <person name="Peters L."/>
            <person name="Ovchinnikova G."/>
            <person name="Teshima H."/>
            <person name="Detter J.C."/>
            <person name="Han C."/>
            <person name="Tapia R."/>
            <person name="Land M."/>
            <person name="Hauser L."/>
            <person name="Kyrpides N."/>
            <person name="Ivanova N."/>
            <person name="Pagani I."/>
            <person name="Kruse T."/>
            <person name="de Vos W.M."/>
            <person name="Boon N."/>
            <person name="Smidt H."/>
            <person name="Woyke T."/>
        </authorList>
    </citation>
    <scope>NUCLEOTIDE SEQUENCE [LARGE SCALE GENOMIC DNA]</scope>
    <source>
        <strain evidence="19">LMG P-21439 / DCA1</strain>
    </source>
</reference>
<keyword evidence="14" id="KW-0812">Transmembrane</keyword>
<dbReference type="SUPFAM" id="SSF47384">
    <property type="entry name" value="Homodimeric domain of signal transducing histidine kinase"/>
    <property type="match status" value="1"/>
</dbReference>
<feature type="transmembrane region" description="Helical" evidence="14">
    <location>
        <begin position="7"/>
        <end position="27"/>
    </location>
</feature>
<evidence type="ECO:0000256" key="9">
    <source>
        <dbReference type="ARBA" id="ARBA00023004"/>
    </source>
</evidence>
<dbReference type="SUPFAM" id="SSF55874">
    <property type="entry name" value="ATPase domain of HSP90 chaperone/DNA topoisomerase II/histidine kinase"/>
    <property type="match status" value="1"/>
</dbReference>
<dbReference type="Gene3D" id="3.30.565.10">
    <property type="entry name" value="Histidine kinase-like ATPase, C-terminal domain"/>
    <property type="match status" value="1"/>
</dbReference>
<dbReference type="InterPro" id="IPR003594">
    <property type="entry name" value="HATPase_dom"/>
</dbReference>
<dbReference type="GO" id="GO:0046872">
    <property type="term" value="F:metal ion binding"/>
    <property type="evidence" value="ECO:0007669"/>
    <property type="project" value="UniProtKB-KW"/>
</dbReference>
<dbReference type="InterPro" id="IPR050736">
    <property type="entry name" value="Sensor_HK_Regulatory"/>
</dbReference>
<keyword evidence="5" id="KW-0597">Phosphoprotein</keyword>
<dbReference type="InterPro" id="IPR003661">
    <property type="entry name" value="HisK_dim/P_dom"/>
</dbReference>
<dbReference type="AlphaFoldDB" id="L0F688"/>
<dbReference type="PANTHER" id="PTHR43711">
    <property type="entry name" value="TWO-COMPONENT HISTIDINE KINASE"/>
    <property type="match status" value="1"/>
</dbReference>
<evidence type="ECO:0000256" key="14">
    <source>
        <dbReference type="SAM" id="Phobius"/>
    </source>
</evidence>
<dbReference type="FunFam" id="3.30.565.10:FF:000010">
    <property type="entry name" value="Sensor histidine kinase RcsC"/>
    <property type="match status" value="1"/>
</dbReference>